<evidence type="ECO:0000313" key="7">
    <source>
        <dbReference type="EMBL" id="KAL5109347.1"/>
    </source>
</evidence>
<evidence type="ECO:0000256" key="5">
    <source>
        <dbReference type="ARBA" id="ARBA00023136"/>
    </source>
</evidence>
<keyword evidence="3 6" id="KW-0812">Transmembrane</keyword>
<name>A0ABR4QIG3_9CEST</name>
<evidence type="ECO:0000256" key="4">
    <source>
        <dbReference type="ARBA" id="ARBA00022989"/>
    </source>
</evidence>
<keyword evidence="5 6" id="KW-0472">Membrane</keyword>
<keyword evidence="4 6" id="KW-1133">Transmembrane helix</keyword>
<evidence type="ECO:0000256" key="6">
    <source>
        <dbReference type="SAM" id="Phobius"/>
    </source>
</evidence>
<dbReference type="PANTHER" id="PTHR10743">
    <property type="entry name" value="PROTEIN RER1"/>
    <property type="match status" value="1"/>
</dbReference>
<dbReference type="Pfam" id="PF03248">
    <property type="entry name" value="Rer1"/>
    <property type="match status" value="1"/>
</dbReference>
<feature type="transmembrane region" description="Helical" evidence="6">
    <location>
        <begin position="107"/>
        <end position="124"/>
    </location>
</feature>
<evidence type="ECO:0000256" key="1">
    <source>
        <dbReference type="ARBA" id="ARBA00004141"/>
    </source>
</evidence>
<accession>A0ABR4QIG3</accession>
<dbReference type="PIRSF" id="PIRSF016013">
    <property type="entry name" value="AtER_Rer1p"/>
    <property type="match status" value="1"/>
</dbReference>
<reference evidence="7 8" key="1">
    <citation type="journal article" date="2022" name="Front. Cell. Infect. Microbiol.">
        <title>The Genomes of Two Strains of Taenia crassiceps the Animal Model for the Study of Human Cysticercosis.</title>
        <authorList>
            <person name="Bobes R.J."/>
            <person name="Estrada K."/>
            <person name="Rios-Valencia D.G."/>
            <person name="Calderon-Gallegos A."/>
            <person name="de la Torre P."/>
            <person name="Carrero J.C."/>
            <person name="Sanchez-Flores A."/>
            <person name="Laclette J.P."/>
        </authorList>
    </citation>
    <scope>NUCLEOTIDE SEQUENCE [LARGE SCALE GENOMIC DNA]</scope>
    <source>
        <strain evidence="7">WFUcys</strain>
    </source>
</reference>
<evidence type="ECO:0000313" key="8">
    <source>
        <dbReference type="Proteomes" id="UP001651158"/>
    </source>
</evidence>
<proteinExistence type="inferred from homology"/>
<comment type="similarity">
    <text evidence="2">Belongs to the RER1 family.</text>
</comment>
<evidence type="ECO:0000256" key="2">
    <source>
        <dbReference type="ARBA" id="ARBA00006070"/>
    </source>
</evidence>
<dbReference type="Proteomes" id="UP001651158">
    <property type="component" value="Unassembled WGS sequence"/>
</dbReference>
<comment type="subcellular location">
    <subcellularLocation>
        <location evidence="1">Membrane</location>
        <topology evidence="1">Multi-pass membrane protein</topology>
    </subcellularLocation>
</comment>
<sequence length="155" mass="18599">MRHRSQIDCLKGLLDKIVPYMLCRWLIFFGALTFYIGFFVVSYALAIFILSQFLGFLTPQFQFNDDNNGEFRPFMRRLSEFKFWKYCTTATVTSTFCTCFPFLDLPVFWPILLIYFLTLFYVTMRRQIEHMIRYKYLPFTYGKPRPQGKSTLQSV</sequence>
<protein>
    <submittedName>
        <fullName evidence="7">Protein RER1</fullName>
    </submittedName>
</protein>
<evidence type="ECO:0000256" key="3">
    <source>
        <dbReference type="ARBA" id="ARBA00022692"/>
    </source>
</evidence>
<organism evidence="7 8">
    <name type="scientific">Taenia crassiceps</name>
    <dbReference type="NCBI Taxonomy" id="6207"/>
    <lineage>
        <taxon>Eukaryota</taxon>
        <taxon>Metazoa</taxon>
        <taxon>Spiralia</taxon>
        <taxon>Lophotrochozoa</taxon>
        <taxon>Platyhelminthes</taxon>
        <taxon>Cestoda</taxon>
        <taxon>Eucestoda</taxon>
        <taxon>Cyclophyllidea</taxon>
        <taxon>Taeniidae</taxon>
        <taxon>Taenia</taxon>
    </lineage>
</organism>
<dbReference type="InterPro" id="IPR004932">
    <property type="entry name" value="Rer1"/>
</dbReference>
<keyword evidence="8" id="KW-1185">Reference proteome</keyword>
<dbReference type="EMBL" id="JAKROA010000003">
    <property type="protein sequence ID" value="KAL5109347.1"/>
    <property type="molecule type" value="Genomic_DNA"/>
</dbReference>
<feature type="transmembrane region" description="Helical" evidence="6">
    <location>
        <begin position="21"/>
        <end position="50"/>
    </location>
</feature>
<gene>
    <name evidence="7" type="ORF">TcWFU_008635</name>
</gene>
<comment type="caution">
    <text evidence="7">The sequence shown here is derived from an EMBL/GenBank/DDBJ whole genome shotgun (WGS) entry which is preliminary data.</text>
</comment>
<dbReference type="PANTHER" id="PTHR10743:SF0">
    <property type="entry name" value="PROTEIN RER1"/>
    <property type="match status" value="1"/>
</dbReference>